<organism evidence="2 3">
    <name type="scientific">Reyranella humidisoli</name>
    <dbReference type="NCBI Taxonomy" id="2849149"/>
    <lineage>
        <taxon>Bacteria</taxon>
        <taxon>Pseudomonadati</taxon>
        <taxon>Pseudomonadota</taxon>
        <taxon>Alphaproteobacteria</taxon>
        <taxon>Hyphomicrobiales</taxon>
        <taxon>Reyranellaceae</taxon>
        <taxon>Reyranella</taxon>
    </lineage>
</organism>
<keyword evidence="3" id="KW-1185">Reference proteome</keyword>
<evidence type="ECO:0000313" key="2">
    <source>
        <dbReference type="EMBL" id="MBU8876552.1"/>
    </source>
</evidence>
<protein>
    <submittedName>
        <fullName evidence="2">PRC-barrel domain-containing protein</fullName>
    </submittedName>
</protein>
<dbReference type="Pfam" id="PF05239">
    <property type="entry name" value="PRC"/>
    <property type="match status" value="1"/>
</dbReference>
<proteinExistence type="predicted"/>
<reference evidence="2 3" key="1">
    <citation type="submission" date="2021-06" db="EMBL/GenBank/DDBJ databases">
        <authorList>
            <person name="Lee D.H."/>
        </authorList>
    </citation>
    <scope>NUCLEOTIDE SEQUENCE [LARGE SCALE GENOMIC DNA]</scope>
    <source>
        <strain evidence="2 3">MMS21-HV4-11</strain>
    </source>
</reference>
<dbReference type="EMBL" id="JAHOPB010000002">
    <property type="protein sequence ID" value="MBU8876552.1"/>
    <property type="molecule type" value="Genomic_DNA"/>
</dbReference>
<dbReference type="PANTHER" id="PTHR36505">
    <property type="entry name" value="BLR1072 PROTEIN"/>
    <property type="match status" value="1"/>
</dbReference>
<dbReference type="RefSeq" id="WP_216965426.1">
    <property type="nucleotide sequence ID" value="NZ_JAHOPB010000002.1"/>
</dbReference>
<evidence type="ECO:0000259" key="1">
    <source>
        <dbReference type="Pfam" id="PF05239"/>
    </source>
</evidence>
<dbReference type="Proteomes" id="UP000727907">
    <property type="component" value="Unassembled WGS sequence"/>
</dbReference>
<dbReference type="InterPro" id="IPR027275">
    <property type="entry name" value="PRC-brl_dom"/>
</dbReference>
<accession>A0ABS6IPK5</accession>
<gene>
    <name evidence="2" type="ORF">KQ910_22455</name>
</gene>
<comment type="caution">
    <text evidence="2">The sequence shown here is derived from an EMBL/GenBank/DDBJ whole genome shotgun (WGS) entry which is preliminary data.</text>
</comment>
<evidence type="ECO:0000313" key="3">
    <source>
        <dbReference type="Proteomes" id="UP000727907"/>
    </source>
</evidence>
<feature type="domain" description="PRC-barrel" evidence="1">
    <location>
        <begin position="12"/>
        <end position="86"/>
    </location>
</feature>
<sequence length="120" mass="13399">MTDLSITPRNLIAADRVNGTDVYNLQGDKLGTVADIMIDKVSGRAIYAVMSFGGFLGIGEKHHPLPWSTLKYDERQGGYVVALDKKVLEGAPTFDDSETFSWTPDYGRQVDKYYNAPSYW</sequence>
<dbReference type="PANTHER" id="PTHR36505:SF1">
    <property type="entry name" value="BLR1072 PROTEIN"/>
    <property type="match status" value="1"/>
</dbReference>
<name>A0ABS6IPK5_9HYPH</name>